<dbReference type="EMBL" id="WWBZ02000009">
    <property type="protein sequence ID" value="KAF4311509.1"/>
    <property type="molecule type" value="Genomic_DNA"/>
</dbReference>
<evidence type="ECO:0000313" key="6">
    <source>
        <dbReference type="EMBL" id="KAF4311509.1"/>
    </source>
</evidence>
<reference evidence="6" key="1">
    <citation type="submission" date="2020-04" db="EMBL/GenBank/DDBJ databases">
        <title>Genome Assembly and Annotation of Botryosphaeria dothidea sdau 11-99, a Latent Pathogen of Apple Fruit Ring Rot in China.</title>
        <authorList>
            <person name="Yu C."/>
            <person name="Diao Y."/>
            <person name="Lu Q."/>
            <person name="Zhao J."/>
            <person name="Cui S."/>
            <person name="Peng C."/>
            <person name="He B."/>
            <person name="Liu H."/>
        </authorList>
    </citation>
    <scope>NUCLEOTIDE SEQUENCE [LARGE SCALE GENOMIC DNA]</scope>
    <source>
        <strain evidence="6">Sdau11-99</strain>
    </source>
</reference>
<evidence type="ECO:0000256" key="3">
    <source>
        <dbReference type="ARBA" id="ARBA00022989"/>
    </source>
</evidence>
<evidence type="ECO:0000256" key="4">
    <source>
        <dbReference type="ARBA" id="ARBA00023136"/>
    </source>
</evidence>
<accession>A0A8H4J3Z2</accession>
<feature type="transmembrane region" description="Helical" evidence="5">
    <location>
        <begin position="24"/>
        <end position="44"/>
    </location>
</feature>
<evidence type="ECO:0000313" key="7">
    <source>
        <dbReference type="Proteomes" id="UP000572817"/>
    </source>
</evidence>
<sequence>MAPIGAAGGSVFGAIFAQLAHWKWLFFFLEMLGAVVFGISAIIVPSDWDIPRAGGSIDWLGAYLSITGSILFNFVWNQAPSAC</sequence>
<evidence type="ECO:0000256" key="1">
    <source>
        <dbReference type="ARBA" id="ARBA00004141"/>
    </source>
</evidence>
<evidence type="ECO:0000256" key="5">
    <source>
        <dbReference type="SAM" id="Phobius"/>
    </source>
</evidence>
<feature type="transmembrane region" description="Helical" evidence="5">
    <location>
        <begin position="56"/>
        <end position="76"/>
    </location>
</feature>
<dbReference type="PANTHER" id="PTHR42718:SF41">
    <property type="entry name" value="MFS TRANSPORTER OF UNKOWN SPECIFICITY (AFU_ORTHOLOGUE AFUA_5G09940)-RELATED"/>
    <property type="match status" value="1"/>
</dbReference>
<protein>
    <submittedName>
        <fullName evidence="6">Efflux pump antibiotic resistance protein</fullName>
    </submittedName>
</protein>
<evidence type="ECO:0000256" key="2">
    <source>
        <dbReference type="ARBA" id="ARBA00022692"/>
    </source>
</evidence>
<keyword evidence="3 5" id="KW-1133">Transmembrane helix</keyword>
<name>A0A8H4J3Z2_9PEZI</name>
<dbReference type="OrthoDB" id="440755at2759"/>
<dbReference type="GO" id="GO:0016020">
    <property type="term" value="C:membrane"/>
    <property type="evidence" value="ECO:0007669"/>
    <property type="project" value="UniProtKB-SubCell"/>
</dbReference>
<dbReference type="AlphaFoldDB" id="A0A8H4J3Z2"/>
<dbReference type="PANTHER" id="PTHR42718">
    <property type="entry name" value="MAJOR FACILITATOR SUPERFAMILY MULTIDRUG TRANSPORTER MFSC"/>
    <property type="match status" value="1"/>
</dbReference>
<organism evidence="6 7">
    <name type="scientific">Botryosphaeria dothidea</name>
    <dbReference type="NCBI Taxonomy" id="55169"/>
    <lineage>
        <taxon>Eukaryota</taxon>
        <taxon>Fungi</taxon>
        <taxon>Dikarya</taxon>
        <taxon>Ascomycota</taxon>
        <taxon>Pezizomycotina</taxon>
        <taxon>Dothideomycetes</taxon>
        <taxon>Dothideomycetes incertae sedis</taxon>
        <taxon>Botryosphaeriales</taxon>
        <taxon>Botryosphaeriaceae</taxon>
        <taxon>Botryosphaeria</taxon>
    </lineage>
</organism>
<keyword evidence="7" id="KW-1185">Reference proteome</keyword>
<proteinExistence type="predicted"/>
<keyword evidence="2 5" id="KW-0812">Transmembrane</keyword>
<dbReference type="Proteomes" id="UP000572817">
    <property type="component" value="Unassembled WGS sequence"/>
</dbReference>
<keyword evidence="4 5" id="KW-0472">Membrane</keyword>
<comment type="caution">
    <text evidence="6">The sequence shown here is derived from an EMBL/GenBank/DDBJ whole genome shotgun (WGS) entry which is preliminary data.</text>
</comment>
<comment type="subcellular location">
    <subcellularLocation>
        <location evidence="1">Membrane</location>
        <topology evidence="1">Multi-pass membrane protein</topology>
    </subcellularLocation>
</comment>
<gene>
    <name evidence="6" type="ORF">GTA08_BOTSDO12825</name>
</gene>